<dbReference type="PANTHER" id="PTHR11177:SF317">
    <property type="entry name" value="CHITINASE 12-RELATED"/>
    <property type="match status" value="1"/>
</dbReference>
<dbReference type="GeneID" id="26906963"/>
<dbReference type="EMBL" id="LGTL01000015">
    <property type="protein sequence ID" value="KPA77888.1"/>
    <property type="molecule type" value="Genomic_DNA"/>
</dbReference>
<dbReference type="OrthoDB" id="76388at2759"/>
<sequence length="467" mass="52233">MCPSGKCRDSGNHAASFLLVLTAALLCIGSLPTEAQRSEPPSVRTAPATTDAARSSSSSNSSAAPPFAVFGYLPEYRQLRFDYEAFFRSGLTHLIFFSAEVDPTSLQLTHVDDRLPSREKWKTLRELADTYGVKLLLCIGGGGRSAGFPRLVGDVLGRRRFVSEVGRVLHERDLDGVDFNWEYPSSMPEWLNFGQFLTELRSALNRTTAGDHHGRRVGPALITMALHPHPRIPHVLRVSHVLPSLDYLHWMAYDHIIANDSHSSVAYAASVLQDDVIGDLDDAVYNARLKKIRRQAHGEAEEDAPQSRKPHEADHRRKLCLGIPFYGRHRADGRVPPETYEHLWQFLRQWAGKRHPDWVEGGPELRSLSEYAGYDYNGYDDVRRKMRLARSSGIAGIMIWELGQDVPPGTSPMSLMTAVQEQLAEWDKDTASNADESDACLRTPARLEHTRENATRLVGSDDADEDL</sequence>
<comment type="caution">
    <text evidence="8">The sequence shown here is derived from an EMBL/GenBank/DDBJ whole genome shotgun (WGS) entry which is preliminary data.</text>
</comment>
<feature type="chain" id="PRO_5010918069" evidence="6">
    <location>
        <begin position="36"/>
        <end position="467"/>
    </location>
</feature>
<dbReference type="InterPro" id="IPR001579">
    <property type="entry name" value="Glyco_hydro_18_chit_AS"/>
</dbReference>
<feature type="compositionally biased region" description="Basic and acidic residues" evidence="5">
    <location>
        <begin position="305"/>
        <end position="314"/>
    </location>
</feature>
<reference evidence="8 9" key="1">
    <citation type="submission" date="2015-07" db="EMBL/GenBank/DDBJ databases">
        <title>High-quality genome of monoxenous trypanosomatid Leptomonas pyrrhocoris.</title>
        <authorList>
            <person name="Flegontov P."/>
            <person name="Butenko A."/>
            <person name="Firsov S."/>
            <person name="Vlcek C."/>
            <person name="Logacheva M.D."/>
            <person name="Field M."/>
            <person name="Filatov D."/>
            <person name="Flegontova O."/>
            <person name="Gerasimov E."/>
            <person name="Jackson A.P."/>
            <person name="Kelly S."/>
            <person name="Opperdoes F."/>
            <person name="O'Reilly A."/>
            <person name="Votypka J."/>
            <person name="Yurchenko V."/>
            <person name="Lukes J."/>
        </authorList>
    </citation>
    <scope>NUCLEOTIDE SEQUENCE [LARGE SCALE GENOMIC DNA]</scope>
    <source>
        <strain evidence="8">H10</strain>
    </source>
</reference>
<dbReference type="EMBL" id="LGTL01000015">
    <property type="protein sequence ID" value="KPA77886.1"/>
    <property type="molecule type" value="Genomic_DNA"/>
</dbReference>
<feature type="region of interest" description="Disordered" evidence="5">
    <location>
        <begin position="294"/>
        <end position="314"/>
    </location>
</feature>
<feature type="domain" description="GH18" evidence="7">
    <location>
        <begin position="67"/>
        <end position="426"/>
    </location>
</feature>
<dbReference type="Pfam" id="PF00704">
    <property type="entry name" value="Glyco_hydro_18"/>
    <property type="match status" value="1"/>
</dbReference>
<dbReference type="RefSeq" id="XP_015656326.1">
    <property type="nucleotide sequence ID" value="XM_015805033.1"/>
</dbReference>
<dbReference type="InterPro" id="IPR001223">
    <property type="entry name" value="Glyco_hydro18_cat"/>
</dbReference>
<dbReference type="PANTHER" id="PTHR11177">
    <property type="entry name" value="CHITINASE"/>
    <property type="match status" value="1"/>
</dbReference>
<comment type="similarity">
    <text evidence="4">Belongs to the glycosyl hydrolase 18 family.</text>
</comment>
<name>A0A0M9FXG9_LEPPY</name>
<dbReference type="SUPFAM" id="SSF51445">
    <property type="entry name" value="(Trans)glycosidases"/>
    <property type="match status" value="1"/>
</dbReference>
<dbReference type="GO" id="GO:0004568">
    <property type="term" value="F:chitinase activity"/>
    <property type="evidence" value="ECO:0007669"/>
    <property type="project" value="TreeGrafter"/>
</dbReference>
<dbReference type="RefSeq" id="XP_015656327.1">
    <property type="nucleotide sequence ID" value="XM_015805034.1"/>
</dbReference>
<dbReference type="Gene3D" id="3.20.20.80">
    <property type="entry name" value="Glycosidases"/>
    <property type="match status" value="1"/>
</dbReference>
<dbReference type="GO" id="GO:0006032">
    <property type="term" value="P:chitin catabolic process"/>
    <property type="evidence" value="ECO:0007669"/>
    <property type="project" value="TreeGrafter"/>
</dbReference>
<evidence type="ECO:0000256" key="3">
    <source>
        <dbReference type="RuleBase" id="RU000489"/>
    </source>
</evidence>
<feature type="signal peptide" evidence="6">
    <location>
        <begin position="1"/>
        <end position="35"/>
    </location>
</feature>
<evidence type="ECO:0000259" key="7">
    <source>
        <dbReference type="PROSITE" id="PS51910"/>
    </source>
</evidence>
<proteinExistence type="inferred from homology"/>
<dbReference type="VEuPathDB" id="TriTrypDB:LpyrH10_15_0870"/>
<keyword evidence="9" id="KW-1185">Reference proteome</keyword>
<gene>
    <name evidence="8" type="ORF">ABB37_06677</name>
</gene>
<protein>
    <submittedName>
        <fullName evidence="8">Chitinase</fullName>
    </submittedName>
</protein>
<dbReference type="PROSITE" id="PS01095">
    <property type="entry name" value="GH18_1"/>
    <property type="match status" value="1"/>
</dbReference>
<dbReference type="SMART" id="SM00636">
    <property type="entry name" value="Glyco_18"/>
    <property type="match status" value="1"/>
</dbReference>
<evidence type="ECO:0000256" key="6">
    <source>
        <dbReference type="SAM" id="SignalP"/>
    </source>
</evidence>
<dbReference type="GO" id="GO:0008061">
    <property type="term" value="F:chitin binding"/>
    <property type="evidence" value="ECO:0007669"/>
    <property type="project" value="InterPro"/>
</dbReference>
<dbReference type="OMA" id="SGIMIWE"/>
<dbReference type="InterPro" id="IPR017853">
    <property type="entry name" value="GH"/>
</dbReference>
<accession>A0A0M9FXG9</accession>
<dbReference type="AlphaFoldDB" id="A0A0M9FXG9"/>
<evidence type="ECO:0000256" key="4">
    <source>
        <dbReference type="RuleBase" id="RU004453"/>
    </source>
</evidence>
<keyword evidence="1 3" id="KW-0378">Hydrolase</keyword>
<feature type="compositionally biased region" description="Basic and acidic residues" evidence="5">
    <location>
        <begin position="445"/>
        <end position="454"/>
    </location>
</feature>
<dbReference type="EMBL" id="LGTL01000015">
    <property type="protein sequence ID" value="KPA77887.1"/>
    <property type="molecule type" value="Genomic_DNA"/>
</dbReference>
<dbReference type="GO" id="GO:0005576">
    <property type="term" value="C:extracellular region"/>
    <property type="evidence" value="ECO:0007669"/>
    <property type="project" value="TreeGrafter"/>
</dbReference>
<dbReference type="InterPro" id="IPR011583">
    <property type="entry name" value="Chitinase_II/V-like_cat"/>
</dbReference>
<evidence type="ECO:0000256" key="5">
    <source>
        <dbReference type="SAM" id="MobiDB-lite"/>
    </source>
</evidence>
<dbReference type="InterPro" id="IPR050314">
    <property type="entry name" value="Glycosyl_Hydrlase_18"/>
</dbReference>
<evidence type="ECO:0000313" key="9">
    <source>
        <dbReference type="Proteomes" id="UP000037923"/>
    </source>
</evidence>
<keyword evidence="6" id="KW-0732">Signal</keyword>
<organism evidence="8 9">
    <name type="scientific">Leptomonas pyrrhocoris</name>
    <name type="common">Firebug parasite</name>
    <dbReference type="NCBI Taxonomy" id="157538"/>
    <lineage>
        <taxon>Eukaryota</taxon>
        <taxon>Discoba</taxon>
        <taxon>Euglenozoa</taxon>
        <taxon>Kinetoplastea</taxon>
        <taxon>Metakinetoplastina</taxon>
        <taxon>Trypanosomatida</taxon>
        <taxon>Trypanosomatidae</taxon>
        <taxon>Leishmaniinae</taxon>
        <taxon>Leptomonas</taxon>
    </lineage>
</organism>
<keyword evidence="2 3" id="KW-0326">Glycosidase</keyword>
<dbReference type="GO" id="GO:0005975">
    <property type="term" value="P:carbohydrate metabolic process"/>
    <property type="evidence" value="ECO:0007669"/>
    <property type="project" value="InterPro"/>
</dbReference>
<evidence type="ECO:0000256" key="1">
    <source>
        <dbReference type="ARBA" id="ARBA00022801"/>
    </source>
</evidence>
<feature type="region of interest" description="Disordered" evidence="5">
    <location>
        <begin position="34"/>
        <end position="63"/>
    </location>
</feature>
<evidence type="ECO:0000313" key="8">
    <source>
        <dbReference type="EMBL" id="KPA77886.1"/>
    </source>
</evidence>
<dbReference type="Proteomes" id="UP000037923">
    <property type="component" value="Unassembled WGS sequence"/>
</dbReference>
<evidence type="ECO:0000256" key="2">
    <source>
        <dbReference type="ARBA" id="ARBA00023295"/>
    </source>
</evidence>
<dbReference type="PROSITE" id="PS51910">
    <property type="entry name" value="GH18_2"/>
    <property type="match status" value="1"/>
</dbReference>
<feature type="region of interest" description="Disordered" evidence="5">
    <location>
        <begin position="428"/>
        <end position="467"/>
    </location>
</feature>
<feature type="compositionally biased region" description="Low complexity" evidence="5">
    <location>
        <begin position="45"/>
        <end position="63"/>
    </location>
</feature>
<dbReference type="RefSeq" id="XP_015656325.1">
    <property type="nucleotide sequence ID" value="XM_015805032.1"/>
</dbReference>